<keyword evidence="5" id="KW-0732">Signal</keyword>
<dbReference type="InterPro" id="IPR036186">
    <property type="entry name" value="Serpin_sf"/>
</dbReference>
<keyword evidence="2" id="KW-0646">Protease inhibitor</keyword>
<evidence type="ECO:0000313" key="8">
    <source>
        <dbReference type="Proteomes" id="UP001154078"/>
    </source>
</evidence>
<evidence type="ECO:0000259" key="6">
    <source>
        <dbReference type="SMART" id="SM00093"/>
    </source>
</evidence>
<evidence type="ECO:0000256" key="2">
    <source>
        <dbReference type="ARBA" id="ARBA00022690"/>
    </source>
</evidence>
<evidence type="ECO:0000313" key="7">
    <source>
        <dbReference type="EMBL" id="CAH0553254.1"/>
    </source>
</evidence>
<dbReference type="PANTHER" id="PTHR11461">
    <property type="entry name" value="SERINE PROTEASE INHIBITOR, SERPIN"/>
    <property type="match status" value="1"/>
</dbReference>
<dbReference type="SMART" id="SM00093">
    <property type="entry name" value="SERPIN"/>
    <property type="match status" value="1"/>
</dbReference>
<evidence type="ECO:0000256" key="4">
    <source>
        <dbReference type="RuleBase" id="RU000411"/>
    </source>
</evidence>
<dbReference type="Proteomes" id="UP001154078">
    <property type="component" value="Chromosome 3"/>
</dbReference>
<accession>A0A9P0AZP0</accession>
<dbReference type="GO" id="GO:0005615">
    <property type="term" value="C:extracellular space"/>
    <property type="evidence" value="ECO:0007669"/>
    <property type="project" value="InterPro"/>
</dbReference>
<comment type="similarity">
    <text evidence="1 4">Belongs to the serpin family.</text>
</comment>
<sequence length="394" mass="43609">MKQIFVLAILISTVYATKEALDEFVLGNRKFTADVYKEVLKLSSGNFLVSPLSAETVLALALEGSNGETSEELIRGLKFPSTKEKTSSAIKSLLPQLNLATNGELELQSTNKMYVNKNYPLKDNYKLLAKSTYMSEVENINFAEGAKAASAINKWVDEKTNHKINKIVEETSLTNDVKVVLINTLYFLGKWLNPFDTIDTLPKKFFLSTNDSVVVETMHTSEYFNYYENKDLQATFLEMPYAGGDATMTIVLPDKNIQLADVEQKLEEVLKPQPYKPERVAVAIPKFSVESQVKFVPILKNMGIKKAFTGGEADFSGIGGKKGDLYISDIIQKTFINVTETGTEAASATAGLVALLSAPIVHKNTANFIANRPFLYTVKHTSGTILFVGRYCSK</sequence>
<gene>
    <name evidence="7" type="ORF">MELIAE_LOCUS5307</name>
</gene>
<keyword evidence="3" id="KW-0722">Serine protease inhibitor</keyword>
<organism evidence="7 8">
    <name type="scientific">Brassicogethes aeneus</name>
    <name type="common">Rape pollen beetle</name>
    <name type="synonym">Meligethes aeneus</name>
    <dbReference type="NCBI Taxonomy" id="1431903"/>
    <lineage>
        <taxon>Eukaryota</taxon>
        <taxon>Metazoa</taxon>
        <taxon>Ecdysozoa</taxon>
        <taxon>Arthropoda</taxon>
        <taxon>Hexapoda</taxon>
        <taxon>Insecta</taxon>
        <taxon>Pterygota</taxon>
        <taxon>Neoptera</taxon>
        <taxon>Endopterygota</taxon>
        <taxon>Coleoptera</taxon>
        <taxon>Polyphaga</taxon>
        <taxon>Cucujiformia</taxon>
        <taxon>Nitidulidae</taxon>
        <taxon>Meligethinae</taxon>
        <taxon>Brassicogethes</taxon>
    </lineage>
</organism>
<dbReference type="Pfam" id="PF00079">
    <property type="entry name" value="Serpin"/>
    <property type="match status" value="1"/>
</dbReference>
<dbReference type="InterPro" id="IPR042178">
    <property type="entry name" value="Serpin_sf_1"/>
</dbReference>
<feature type="chain" id="PRO_5040413894" description="Serpin domain-containing protein" evidence="5">
    <location>
        <begin position="17"/>
        <end position="394"/>
    </location>
</feature>
<evidence type="ECO:0000256" key="3">
    <source>
        <dbReference type="ARBA" id="ARBA00022900"/>
    </source>
</evidence>
<proteinExistence type="inferred from homology"/>
<dbReference type="SUPFAM" id="SSF56574">
    <property type="entry name" value="Serpins"/>
    <property type="match status" value="1"/>
</dbReference>
<reference evidence="7" key="1">
    <citation type="submission" date="2021-12" db="EMBL/GenBank/DDBJ databases">
        <authorList>
            <person name="King R."/>
        </authorList>
    </citation>
    <scope>NUCLEOTIDE SEQUENCE</scope>
</reference>
<dbReference type="InterPro" id="IPR000215">
    <property type="entry name" value="Serpin_fam"/>
</dbReference>
<name>A0A9P0AZP0_BRAAE</name>
<evidence type="ECO:0000256" key="5">
    <source>
        <dbReference type="SAM" id="SignalP"/>
    </source>
</evidence>
<dbReference type="PANTHER" id="PTHR11461:SF211">
    <property type="entry name" value="GH10112P-RELATED"/>
    <property type="match status" value="1"/>
</dbReference>
<dbReference type="InterPro" id="IPR042185">
    <property type="entry name" value="Serpin_sf_2"/>
</dbReference>
<dbReference type="GO" id="GO:0004867">
    <property type="term" value="F:serine-type endopeptidase inhibitor activity"/>
    <property type="evidence" value="ECO:0007669"/>
    <property type="project" value="UniProtKB-KW"/>
</dbReference>
<dbReference type="InterPro" id="IPR023796">
    <property type="entry name" value="Serpin_dom"/>
</dbReference>
<dbReference type="EMBL" id="OV121134">
    <property type="protein sequence ID" value="CAH0553254.1"/>
    <property type="molecule type" value="Genomic_DNA"/>
</dbReference>
<protein>
    <recommendedName>
        <fullName evidence="6">Serpin domain-containing protein</fullName>
    </recommendedName>
</protein>
<evidence type="ECO:0000256" key="1">
    <source>
        <dbReference type="ARBA" id="ARBA00009500"/>
    </source>
</evidence>
<dbReference type="PROSITE" id="PS00284">
    <property type="entry name" value="SERPIN"/>
    <property type="match status" value="1"/>
</dbReference>
<dbReference type="OrthoDB" id="9518664at2759"/>
<dbReference type="CDD" id="cd19955">
    <property type="entry name" value="serpin48-like_insects"/>
    <property type="match status" value="1"/>
</dbReference>
<keyword evidence="8" id="KW-1185">Reference proteome</keyword>
<feature type="domain" description="Serpin" evidence="6">
    <location>
        <begin position="33"/>
        <end position="394"/>
    </location>
</feature>
<feature type="signal peptide" evidence="5">
    <location>
        <begin position="1"/>
        <end position="16"/>
    </location>
</feature>
<dbReference type="InterPro" id="IPR023795">
    <property type="entry name" value="Serpin_CS"/>
</dbReference>
<dbReference type="Gene3D" id="3.30.497.10">
    <property type="entry name" value="Antithrombin, subunit I, domain 2"/>
    <property type="match status" value="1"/>
</dbReference>
<dbReference type="Gene3D" id="2.30.39.10">
    <property type="entry name" value="Alpha-1-antitrypsin, domain 1"/>
    <property type="match status" value="2"/>
</dbReference>
<dbReference type="AlphaFoldDB" id="A0A9P0AZP0"/>